<evidence type="ECO:0000256" key="1">
    <source>
        <dbReference type="SAM" id="MobiDB-lite"/>
    </source>
</evidence>
<dbReference type="EMBL" id="JACVVK020000103">
    <property type="protein sequence ID" value="KAK7492408.1"/>
    <property type="molecule type" value="Genomic_DNA"/>
</dbReference>
<feature type="region of interest" description="Disordered" evidence="1">
    <location>
        <begin position="58"/>
        <end position="78"/>
    </location>
</feature>
<sequence length="193" mass="20383">MASTPSDVTWPENFNDTPVTGHTHFSSRSAEQLSDQSASYCDIGTAGPASSVASTRALPASNHAASDDSSHTGRTKSLVKRRYTSISSVSLSMASLASFSIGSCRGHAMFPETSILTPSGFPTHSVRRAPLACRAEMSSEVLPATRGPAARHLPSSPLSSLSSSLHYPPQTPYFLPWCQTPRSLACCTPCPVL</sequence>
<proteinExistence type="predicted"/>
<dbReference type="AlphaFoldDB" id="A0ABD0KZP7"/>
<name>A0ABD0KZP7_9CAEN</name>
<evidence type="ECO:0000313" key="3">
    <source>
        <dbReference type="Proteomes" id="UP001519460"/>
    </source>
</evidence>
<reference evidence="2 3" key="1">
    <citation type="journal article" date="2023" name="Sci. Data">
        <title>Genome assembly of the Korean intertidal mud-creeper Batillaria attramentaria.</title>
        <authorList>
            <person name="Patra A.K."/>
            <person name="Ho P.T."/>
            <person name="Jun S."/>
            <person name="Lee S.J."/>
            <person name="Kim Y."/>
            <person name="Won Y.J."/>
        </authorList>
    </citation>
    <scope>NUCLEOTIDE SEQUENCE [LARGE SCALE GENOMIC DNA]</scope>
    <source>
        <strain evidence="2">Wonlab-2016</strain>
    </source>
</reference>
<organism evidence="2 3">
    <name type="scientific">Batillaria attramentaria</name>
    <dbReference type="NCBI Taxonomy" id="370345"/>
    <lineage>
        <taxon>Eukaryota</taxon>
        <taxon>Metazoa</taxon>
        <taxon>Spiralia</taxon>
        <taxon>Lophotrochozoa</taxon>
        <taxon>Mollusca</taxon>
        <taxon>Gastropoda</taxon>
        <taxon>Caenogastropoda</taxon>
        <taxon>Sorbeoconcha</taxon>
        <taxon>Cerithioidea</taxon>
        <taxon>Batillariidae</taxon>
        <taxon>Batillaria</taxon>
    </lineage>
</organism>
<accession>A0ABD0KZP7</accession>
<gene>
    <name evidence="2" type="ORF">BaRGS_00016281</name>
</gene>
<dbReference type="Proteomes" id="UP001519460">
    <property type="component" value="Unassembled WGS sequence"/>
</dbReference>
<feature type="region of interest" description="Disordered" evidence="1">
    <location>
        <begin position="1"/>
        <end position="31"/>
    </location>
</feature>
<comment type="caution">
    <text evidence="2">The sequence shown here is derived from an EMBL/GenBank/DDBJ whole genome shotgun (WGS) entry which is preliminary data.</text>
</comment>
<evidence type="ECO:0000313" key="2">
    <source>
        <dbReference type="EMBL" id="KAK7492408.1"/>
    </source>
</evidence>
<keyword evidence="3" id="KW-1185">Reference proteome</keyword>
<protein>
    <submittedName>
        <fullName evidence="2">Uncharacterized protein</fullName>
    </submittedName>
</protein>